<gene>
    <name evidence="1" type="ORF">ILUMI_15097</name>
</gene>
<evidence type="ECO:0000313" key="2">
    <source>
        <dbReference type="Proteomes" id="UP000801492"/>
    </source>
</evidence>
<sequence>MLFDDRDHIRELALRRIIKDRETESSTKRRIFKPPKINFSARDYTEIIVWHEYQVTPPPVLRHISNENLEVMAKDKSLEIVDFPCPTQPVERCVKLVTEASQSVTDATSRDGLIRTKLQSRAEMPNFGHKNKFKF</sequence>
<reference evidence="1" key="1">
    <citation type="submission" date="2019-08" db="EMBL/GenBank/DDBJ databases">
        <title>The genome of the North American firefly Photinus pyralis.</title>
        <authorList>
            <consortium name="Photinus pyralis genome working group"/>
            <person name="Fallon T.R."/>
            <person name="Sander Lower S.E."/>
            <person name="Weng J.-K."/>
        </authorList>
    </citation>
    <scope>NUCLEOTIDE SEQUENCE</scope>
    <source>
        <strain evidence="1">TRF0915ILg1</strain>
        <tissue evidence="1">Whole body</tissue>
    </source>
</reference>
<dbReference type="Proteomes" id="UP000801492">
    <property type="component" value="Unassembled WGS sequence"/>
</dbReference>
<proteinExistence type="predicted"/>
<keyword evidence="2" id="KW-1185">Reference proteome</keyword>
<accession>A0A8K0G9V3</accession>
<protein>
    <submittedName>
        <fullName evidence="1">Uncharacterized protein</fullName>
    </submittedName>
</protein>
<dbReference type="EMBL" id="VTPC01039543">
    <property type="protein sequence ID" value="KAF2891076.1"/>
    <property type="molecule type" value="Genomic_DNA"/>
</dbReference>
<comment type="caution">
    <text evidence="1">The sequence shown here is derived from an EMBL/GenBank/DDBJ whole genome shotgun (WGS) entry which is preliminary data.</text>
</comment>
<dbReference type="OrthoDB" id="6617942at2759"/>
<evidence type="ECO:0000313" key="1">
    <source>
        <dbReference type="EMBL" id="KAF2891076.1"/>
    </source>
</evidence>
<organism evidence="1 2">
    <name type="scientific">Ignelater luminosus</name>
    <name type="common">Cucubano</name>
    <name type="synonym">Pyrophorus luminosus</name>
    <dbReference type="NCBI Taxonomy" id="2038154"/>
    <lineage>
        <taxon>Eukaryota</taxon>
        <taxon>Metazoa</taxon>
        <taxon>Ecdysozoa</taxon>
        <taxon>Arthropoda</taxon>
        <taxon>Hexapoda</taxon>
        <taxon>Insecta</taxon>
        <taxon>Pterygota</taxon>
        <taxon>Neoptera</taxon>
        <taxon>Endopterygota</taxon>
        <taxon>Coleoptera</taxon>
        <taxon>Polyphaga</taxon>
        <taxon>Elateriformia</taxon>
        <taxon>Elateroidea</taxon>
        <taxon>Elateridae</taxon>
        <taxon>Agrypninae</taxon>
        <taxon>Pyrophorini</taxon>
        <taxon>Ignelater</taxon>
    </lineage>
</organism>
<name>A0A8K0G9V3_IGNLU</name>
<dbReference type="PANTHER" id="PTHR46409">
    <property type="entry name" value="HTH PSQ-TYPE DOMAIN-CONTAINING PROTEIN"/>
    <property type="match status" value="1"/>
</dbReference>
<dbReference type="PANTHER" id="PTHR46409:SF1">
    <property type="entry name" value="HTH PSQ-TYPE DOMAIN-CONTAINING PROTEIN"/>
    <property type="match status" value="1"/>
</dbReference>
<dbReference type="AlphaFoldDB" id="A0A8K0G9V3"/>